<protein>
    <submittedName>
        <fullName evidence="1">Uncharacterized protein</fullName>
    </submittedName>
</protein>
<gene>
    <name evidence="1" type="ORF">S03H2_61186</name>
</gene>
<name>X1IIM1_9ZZZZ</name>
<comment type="caution">
    <text evidence="1">The sequence shown here is derived from an EMBL/GenBank/DDBJ whole genome shotgun (WGS) entry which is preliminary data.</text>
</comment>
<organism evidence="1">
    <name type="scientific">marine sediment metagenome</name>
    <dbReference type="NCBI Taxonomy" id="412755"/>
    <lineage>
        <taxon>unclassified sequences</taxon>
        <taxon>metagenomes</taxon>
        <taxon>ecological metagenomes</taxon>
    </lineage>
</organism>
<accession>X1IIM1</accession>
<dbReference type="InterPro" id="IPR043502">
    <property type="entry name" value="DNA/RNA_pol_sf"/>
</dbReference>
<reference evidence="1" key="1">
    <citation type="journal article" date="2014" name="Front. Microbiol.">
        <title>High frequency of phylogenetically diverse reductive dehalogenase-homologous genes in deep subseafloor sedimentary metagenomes.</title>
        <authorList>
            <person name="Kawai M."/>
            <person name="Futagami T."/>
            <person name="Toyoda A."/>
            <person name="Takaki Y."/>
            <person name="Nishi S."/>
            <person name="Hori S."/>
            <person name="Arai W."/>
            <person name="Tsubouchi T."/>
            <person name="Morono Y."/>
            <person name="Uchiyama I."/>
            <person name="Ito T."/>
            <person name="Fujiyama A."/>
            <person name="Inagaki F."/>
            <person name="Takami H."/>
        </authorList>
    </citation>
    <scope>NUCLEOTIDE SEQUENCE</scope>
    <source>
        <strain evidence="1">Expedition CK06-06</strain>
    </source>
</reference>
<dbReference type="SUPFAM" id="SSF56672">
    <property type="entry name" value="DNA/RNA polymerases"/>
    <property type="match status" value="1"/>
</dbReference>
<sequence length="239" mass="28103">PAGHWMTWLTKEELLAYEQYIRYEIIKGYEFYPSCIIYPFREAILQCFKEKEKYDKLDFRYELTKKIPNSLYGTCYEKHKTGEQWYTGQMFNPIYAAIITANTRIKVFMKAMELDLPTIAFATDSVLVKGQGRPKSHIEMGDWELQAYGETIILRSGIYRIANKIKTRGMSVKTELNTPYGNYKSIFCYMEDHPELVEYPINSTRPVSLGEALTKTKKLSIKDTNQWVNFPYKININRE</sequence>
<proteinExistence type="predicted"/>
<dbReference type="EMBL" id="BARU01039478">
    <property type="protein sequence ID" value="GAH81547.1"/>
    <property type="molecule type" value="Genomic_DNA"/>
</dbReference>
<feature type="non-terminal residue" evidence="1">
    <location>
        <position position="239"/>
    </location>
</feature>
<dbReference type="AlphaFoldDB" id="X1IIM1"/>
<evidence type="ECO:0000313" key="1">
    <source>
        <dbReference type="EMBL" id="GAH81547.1"/>
    </source>
</evidence>
<feature type="non-terminal residue" evidence="1">
    <location>
        <position position="1"/>
    </location>
</feature>